<dbReference type="Proteomes" id="UP000680038">
    <property type="component" value="Unassembled WGS sequence"/>
</dbReference>
<accession>A0A916JA28</accession>
<dbReference type="PANTHER" id="PTHR43108">
    <property type="entry name" value="N-ACETYLGLUCOSAMINE-6-SULFATASE FAMILY MEMBER"/>
    <property type="match status" value="1"/>
</dbReference>
<protein>
    <submittedName>
        <fullName evidence="2">Bifunctional sulfatase/alpha-L-rhamnosidase</fullName>
    </submittedName>
</protein>
<proteinExistence type="predicted"/>
<dbReference type="RefSeq" id="WP_215237987.1">
    <property type="nucleotide sequence ID" value="NZ_CAJRAF010000001.1"/>
</dbReference>
<comment type="caution">
    <text evidence="2">The sequence shown here is derived from an EMBL/GenBank/DDBJ whole genome shotgun (WGS) entry which is preliminary data.</text>
</comment>
<evidence type="ECO:0000313" key="2">
    <source>
        <dbReference type="EMBL" id="CAG4994130.1"/>
    </source>
</evidence>
<organism evidence="2 3">
    <name type="scientific">Dyadobacter helix</name>
    <dbReference type="NCBI Taxonomy" id="2822344"/>
    <lineage>
        <taxon>Bacteria</taxon>
        <taxon>Pseudomonadati</taxon>
        <taxon>Bacteroidota</taxon>
        <taxon>Cytophagia</taxon>
        <taxon>Cytophagales</taxon>
        <taxon>Spirosomataceae</taxon>
        <taxon>Dyadobacter</taxon>
    </lineage>
</organism>
<feature type="domain" description="Sulfatase N-terminal" evidence="1">
    <location>
        <begin position="14"/>
        <end position="345"/>
    </location>
</feature>
<reference evidence="2" key="1">
    <citation type="submission" date="2021-04" db="EMBL/GenBank/DDBJ databases">
        <authorList>
            <person name="Rodrigo-Torres L."/>
            <person name="Arahal R. D."/>
            <person name="Lucena T."/>
        </authorList>
    </citation>
    <scope>NUCLEOTIDE SEQUENCE</scope>
    <source>
        <strain evidence="2">CECT 9275</strain>
    </source>
</reference>
<dbReference type="SUPFAM" id="SSF53649">
    <property type="entry name" value="Alkaline phosphatase-like"/>
    <property type="match status" value="1"/>
</dbReference>
<dbReference type="Gene3D" id="3.40.720.10">
    <property type="entry name" value="Alkaline Phosphatase, subunit A"/>
    <property type="match status" value="1"/>
</dbReference>
<dbReference type="Pfam" id="PF00884">
    <property type="entry name" value="Sulfatase"/>
    <property type="match status" value="1"/>
</dbReference>
<dbReference type="InterPro" id="IPR017850">
    <property type="entry name" value="Alkaline_phosphatase_core_sf"/>
</dbReference>
<dbReference type="CDD" id="cd16031">
    <property type="entry name" value="G6S_like"/>
    <property type="match status" value="1"/>
</dbReference>
<dbReference type="InterPro" id="IPR000917">
    <property type="entry name" value="Sulfatase_N"/>
</dbReference>
<evidence type="ECO:0000259" key="1">
    <source>
        <dbReference type="Pfam" id="PF00884"/>
    </source>
</evidence>
<keyword evidence="3" id="KW-1185">Reference proteome</keyword>
<dbReference type="EMBL" id="CAJRAF010000001">
    <property type="protein sequence ID" value="CAG4994130.1"/>
    <property type="molecule type" value="Genomic_DNA"/>
</dbReference>
<evidence type="ECO:0000313" key="3">
    <source>
        <dbReference type="Proteomes" id="UP000680038"/>
    </source>
</evidence>
<gene>
    <name evidence="2" type="ORF">DYBT9275_01324</name>
</gene>
<dbReference type="PANTHER" id="PTHR43108:SF6">
    <property type="entry name" value="N-SULPHOGLUCOSAMINE SULPHOHYDROLASE"/>
    <property type="match status" value="1"/>
</dbReference>
<sequence>MPLFAQSKRGNDRPNIIFLLTDDHRWDALGAAGNPIIQTPNLDALAGRGILFENAYVTTAICSVSRSSILSGQYLSRHNIRDFNTDFSPEALSQTYPALLKKAGYKLGFIGKFGIDVNNQPDSLFDYWASAKEGQPQYELVNQSGKIIHHTDSVGKDIRQFLDRFGRQEPFCLSVSFKAPHELDGNPPTYPVQERFRNLYKGVTIPEPVTAAPEYWNSLPDFFRTDKNIGRERWKPLLSTAELRQETVRNYYRLITGVDEVVGNLVAQLREMGIDQNTIIIFMGDNGFSLGEHGLEGKWFGFEEAIRVPLIISGGALPQKWSGKKTKKIGLNIDIAPTLLGFAGVPVSLGMQGVDLMAVLGGKVPARSDFFYEHTFLGSPRLPKVEGVVGADFKYMKYTEFNYEQLFNTKNDPHETKNLSGDPAYLKQLNLFRSRYQVLRESVK</sequence>
<name>A0A916JA28_9BACT</name>
<dbReference type="AlphaFoldDB" id="A0A916JA28"/>